<dbReference type="GO" id="GO:0007059">
    <property type="term" value="P:chromosome segregation"/>
    <property type="evidence" value="ECO:0007669"/>
    <property type="project" value="UniProtKB-KW"/>
</dbReference>
<evidence type="ECO:0000256" key="7">
    <source>
        <dbReference type="ARBA" id="ARBA00023306"/>
    </source>
</evidence>
<keyword evidence="7" id="KW-0131">Cell cycle</keyword>
<evidence type="ECO:0000256" key="9">
    <source>
        <dbReference type="SAM" id="Phobius"/>
    </source>
</evidence>
<evidence type="ECO:0000256" key="3">
    <source>
        <dbReference type="ARBA" id="ARBA00022618"/>
    </source>
</evidence>
<feature type="compositionally biased region" description="Basic and acidic residues" evidence="8">
    <location>
        <begin position="2869"/>
        <end position="2887"/>
    </location>
</feature>
<feature type="region of interest" description="Disordered" evidence="8">
    <location>
        <begin position="2682"/>
        <end position="2784"/>
    </location>
</feature>
<feature type="domain" description="Aminotransferase class V" evidence="10">
    <location>
        <begin position="1460"/>
        <end position="1730"/>
    </location>
</feature>
<feature type="compositionally biased region" description="Low complexity" evidence="8">
    <location>
        <begin position="965"/>
        <end position="982"/>
    </location>
</feature>
<dbReference type="InterPro" id="IPR015424">
    <property type="entry name" value="PyrdxlP-dep_Trfase"/>
</dbReference>
<dbReference type="Proteomes" id="UP000044602">
    <property type="component" value="Unassembled WGS sequence"/>
</dbReference>
<keyword evidence="5" id="KW-0159">Chromosome partition</keyword>
<feature type="transmembrane region" description="Helical" evidence="9">
    <location>
        <begin position="1090"/>
        <end position="1112"/>
    </location>
</feature>
<evidence type="ECO:0000256" key="6">
    <source>
        <dbReference type="ARBA" id="ARBA00023242"/>
    </source>
</evidence>
<dbReference type="SUPFAM" id="SSF53383">
    <property type="entry name" value="PLP-dependent transferases"/>
    <property type="match status" value="1"/>
</dbReference>
<keyword evidence="4" id="KW-0498">Mitosis</keyword>
<keyword evidence="9" id="KW-1133">Transmembrane helix</keyword>
<evidence type="ECO:0000256" key="1">
    <source>
        <dbReference type="ARBA" id="ARBA00004123"/>
    </source>
</evidence>
<dbReference type="GO" id="GO:0005634">
    <property type="term" value="C:nucleus"/>
    <property type="evidence" value="ECO:0007669"/>
    <property type="project" value="UniProtKB-SubCell"/>
</dbReference>
<feature type="transmembrane region" description="Helical" evidence="9">
    <location>
        <begin position="1145"/>
        <end position="1164"/>
    </location>
</feature>
<feature type="region of interest" description="Disordered" evidence="8">
    <location>
        <begin position="960"/>
        <end position="982"/>
    </location>
</feature>
<dbReference type="InterPro" id="IPR019440">
    <property type="entry name" value="MAU2"/>
</dbReference>
<dbReference type="PANTHER" id="PTHR31014:SF0">
    <property type="entry name" value="MITOCHONDRIAL TRANSLATION SYSTEM COMPONENT PET127-RELATED"/>
    <property type="match status" value="1"/>
</dbReference>
<feature type="region of interest" description="Disordered" evidence="8">
    <location>
        <begin position="1861"/>
        <end position="1952"/>
    </location>
</feature>
<feature type="compositionally biased region" description="Basic and acidic residues" evidence="8">
    <location>
        <begin position="2052"/>
        <end position="2067"/>
    </location>
</feature>
<dbReference type="InterPro" id="IPR000192">
    <property type="entry name" value="Aminotrans_V_dom"/>
</dbReference>
<feature type="region of interest" description="Disordered" evidence="8">
    <location>
        <begin position="2115"/>
        <end position="2180"/>
    </location>
</feature>
<dbReference type="PANTHER" id="PTHR31014">
    <property type="entry name" value="MITOCHONDRIAL TRANSLATION SYSTEM COMPONENT PET127-RELATED"/>
    <property type="match status" value="1"/>
</dbReference>
<keyword evidence="12" id="KW-1185">Reference proteome</keyword>
<name>A0A0G4KDH6_VERLO</name>
<evidence type="ECO:0000256" key="8">
    <source>
        <dbReference type="SAM" id="MobiDB-lite"/>
    </source>
</evidence>
<dbReference type="InterPro" id="IPR013943">
    <property type="entry name" value="Pet127"/>
</dbReference>
<feature type="region of interest" description="Disordered" evidence="8">
    <location>
        <begin position="1985"/>
        <end position="2019"/>
    </location>
</feature>
<sequence length="2998" mass="333952">MSYPGQMPTGQPGYSSQQYQYPNGQQQAPQQVYVQQHQQQAPPLHGHVQQQQHGLQVPQYQQYQQYTQQQPQQHQRPQHHQQQQFQGYQHQGQMPQGHYAHLSTPAPSMNYVNVLANNNGQFSTFDNTFDPRQDQRPPSVSPAPSPYLAAQPYQVAPAQLQAITPTPPPAYSSPSPAPIPQQIPQFQVPQTGSRMMGQQDIMPVTTQQSHVSLQHPAPASLANESHQVQQSPSPAFAKSPLPTKRPSISAMNSPGISKRSPAIPPRPSPASSARASPAMTSKTRPFESATVLVHVAEECLSKAYSAVHSVAASPDEGRLREYQKLISTGLACLDAAVQTNKLAPRQEAKARLRYASILYEETENLQEAETTLFQGIKLCEKHRYTDLKYCMQYAALKVLFQRNHKAAFIAIDKQIAECQTFKHYPWLYAFRLLKTTLQTYAGNAPDATHFDNLQMLGNFAYERGDNAIGVLASLLEGLAHLRVMKSDSVERVQTCLAQAAMYQLDPAVKVPQLDILTLLLDLACSMHQKNPDTLVQKLSALESRLDETISSQDWTDDATEVCVPMKKQPSSSLIISEDTTAILRPGKDDEGTDLVVLSFLSKQELFALVHAFGGLANMYRPASREQVGKMKSLQRWAAGLETVQHVSTQHMLGNRAMATVSLHESIRQTKWRTEIFCYLQLLIGLYNATQSKWKLVDQSVSKLQKAATPAVNEIFTLFTLYLTGVYYQGTGEFETALTIYEDPRLQIPSGPDGPESRKPAELEVCILAAMSRLWILQDPGFQDEQTTSKLLESIQPLCTTHPDSEFRTAFSLVQVTTQPDLEMNIVKQNIQSALNGAQRTNNTHCLAIALTIMRCRLFENVVGEQALKSAKAASQQARRSGNLLWMSVADGMLANSYEVQGQLAEARAAQAAAQENAKESLVRLSQHEITATHTLLTCEQGSDRCPYSCLPSVLFRPNRKAPKGSTTASNMTTTAPSMSSPTSSICDHCLESNLEFYEPSRDCEAAARVLVTLLGNKSPDMDSLVGYLRSFGGSQVPDWQAFNWFFCARDCDNALLNEKLIYQPQLECDKQICAVWEWDGNADIVGVGMMVVYAMGAILSTMYLITFIHGMLRDNNYQSFKAPQLPPQNGILDAIRNMFYHSFGAFHSGLGLLTASVLVATLIIAGQKESVYDIETSFLCSATLTAMFFLTLPACLDIEQRYGSGVFFGFVNWLLFIISMSMKPTAAREAKKVRDDEPFSFEAFCWDKQVSDETATVTIIALSMVPLCVFLLAGLNAAIAHWMKRPKESVPVLGWLFFRIPWRLAYALYFLVFMWASLGSLFKLKSEISKLNDGGEAKSEERWGFGQILALATWLPVFEEAIMVTYKNARFRAVTEYDEDWKMGFNKNVVDSKAWRQSNITQIAFGMAMRTDHFLFAEEYRPLNHGSFGAFPKAVHQYRQQLQLKCEARPDTFIRYTYLKLLQESRTAIAPLLGVDPGEAVFISNATTGVNTVLRNLTFNKGDVILHFGTIYGACEKTIQSLSEVFPVAGYSIEIAYPIEDEEIISRFRNAVSAIQAQGKQAKIAMFNTVLTFAGARFPWEALVEVCRELGVLSFIDGAHGVGHIDLAHLGSVRPDFMVSNCYKWLMVLRGCAILYVPFRNQGLITTSMPTSWGHETKEERAELNPQEYFSRLFNKVSTTDNTPYCCVPLALKFRARVCGGEANIRKYCEDLANRGGERMAQLLGTTCLGDPSSSFRRCCFVNVRLPLTLTDLAIDADCASKVAKWMQERTPAEVSSQIYLTMDDFEWAAKTLQQLCERAIAGADADSESALHIVISLQTARLSPPTTAMLKLHSAALRRIRTPYVCSACRFHTQDQRLQWQTSAQRPGVAHRQYSSSSPSDHDKTSSIPVAPNDAPRSDSKPSQLKGRAARNKRASGKAQAKASANATNKSKSTRPKYTPKAKNAEAVTTEGTSPEIIQQVFSSLQGLEQSYRTISRRLKQFEQQPNEGPAPGTNTADASQPATVDGNKSMNQSVHKSAQKLGSKLRVLSGTLEVLRNVLGSQQISIGELSKEARKQNKPTKDANKAKPTNAAETRTDADVSRASDSLSAKSFIKKIPTGAAAAAATVAAAVPTPIPETPSTPSPPLRRDLGPLDSLPAHDKYLPRVPAVDPSTDSQSPEAKTARKPKKPNVIAKKSPPNVKVAKASKLELTPVDRPGGPEVPKLAYGLDRVLFNPGVYHLQDPRSRVYNFDPYLSKIMPTTEFDFGALKKYVTSSKDTTLNDLAAKLGKKYSGSTSSMTSMLSHFHFLLSAWRPINPQNLSQGFEPDFSSYTLISRAPAAIFLTLKNGVYSIDADKEYDTANVLSMLGKSMEKLLTLPKEEFERYRHKYSDSITEEERNAEEAFHFSTLGDFLMRSQLDAYDKRLPGTGMFDLKTRAVVSIRMDAAQFKKGQGYEIRRRFGQWESFEREYYDMIRAAFLKYSLQVRMGRMDGIFVAFHNTQRIFGFQYIPLEEMDTALHGTDDRSLGDQEFKLSLHLLNEVLDRATKKFPGRTLRLHVETRPGDPPFTYIFARPVTDEEVAQVQNSNQAAVAEFERKLMGIEQEENEAEATELDIEPQPAQEEEMADTPEETRQQTLEFWEEMQDKVEEAVENDALGVNHVREAIQSALEQSGLLKARSAEEAQSYVESLLDALTGSQASDASKAAEDEYPAVSSELASPDTVNEVSAGEDSVTEGGQARLEFAEEPQSSVEEADSASSALESSTRSSDLSLKELILRVAERIDNRPETEETTLTPEQAASEISKLGEFERLLVKLVETKHDRSSSETAEDVAPALSPESNETPAEAANEASAADKTAPAAEEQPKEEPLEDIVGDEILGMHLTVRNKVDNKYVTRPERPKDRSSRPLRWTLEYSIEEIPAQSAKRIYQSIQTRRKKALKSDSDDRSNQWRQMWQGKLQDMSQRGRRFRQKEDAHGRKNPVHLFEREEPLTWQEAFGHEDNWLENQKKSDGKKEDD</sequence>
<dbReference type="EMBL" id="CVQH01000225">
    <property type="protein sequence ID" value="CRJ83651.1"/>
    <property type="molecule type" value="Genomic_DNA"/>
</dbReference>
<feature type="compositionally biased region" description="Low complexity" evidence="8">
    <location>
        <begin position="1918"/>
        <end position="1932"/>
    </location>
</feature>
<feature type="transmembrane region" description="Helical" evidence="9">
    <location>
        <begin position="1304"/>
        <end position="1322"/>
    </location>
</feature>
<keyword evidence="9" id="KW-0812">Transmembrane</keyword>
<feature type="compositionally biased region" description="Low complexity" evidence="8">
    <location>
        <begin position="269"/>
        <end position="278"/>
    </location>
</feature>
<comment type="similarity">
    <text evidence="2">Belongs to the SCC4/mau-2 family.</text>
</comment>
<feature type="region of interest" description="Disordered" evidence="8">
    <location>
        <begin position="1"/>
        <end position="105"/>
    </location>
</feature>
<evidence type="ECO:0000256" key="4">
    <source>
        <dbReference type="ARBA" id="ARBA00022776"/>
    </source>
</evidence>
<evidence type="ECO:0000259" key="10">
    <source>
        <dbReference type="Pfam" id="PF00266"/>
    </source>
</evidence>
<evidence type="ECO:0000313" key="12">
    <source>
        <dbReference type="Proteomes" id="UP000044602"/>
    </source>
</evidence>
<feature type="transmembrane region" description="Helical" evidence="9">
    <location>
        <begin position="1202"/>
        <end position="1222"/>
    </location>
</feature>
<reference evidence="11 12" key="1">
    <citation type="submission" date="2015-05" db="EMBL/GenBank/DDBJ databases">
        <authorList>
            <person name="Wang D.B."/>
            <person name="Wang M."/>
        </authorList>
    </citation>
    <scope>NUCLEOTIDE SEQUENCE [LARGE SCALE GENOMIC DNA]</scope>
    <source>
        <strain evidence="11">VL1</strain>
    </source>
</reference>
<feature type="compositionally biased region" description="Basic and acidic residues" evidence="8">
    <location>
        <begin position="2128"/>
        <end position="2145"/>
    </location>
</feature>
<feature type="transmembrane region" description="Helical" evidence="9">
    <location>
        <begin position="1259"/>
        <end position="1283"/>
    </location>
</feature>
<feature type="compositionally biased region" description="Polar residues" evidence="8">
    <location>
        <begin position="222"/>
        <end position="233"/>
    </location>
</feature>
<feature type="region of interest" description="Disordered" evidence="8">
    <location>
        <begin position="220"/>
        <end position="283"/>
    </location>
</feature>
<feature type="compositionally biased region" description="Low complexity" evidence="8">
    <location>
        <begin position="2819"/>
        <end position="2844"/>
    </location>
</feature>
<feature type="compositionally biased region" description="Polar residues" evidence="8">
    <location>
        <begin position="1985"/>
        <end position="2018"/>
    </location>
</feature>
<proteinExistence type="inferred from homology"/>
<dbReference type="Pfam" id="PF08634">
    <property type="entry name" value="Pet127"/>
    <property type="match status" value="1"/>
</dbReference>
<keyword evidence="3" id="KW-0132">Cell division</keyword>
<feature type="compositionally biased region" description="Basic and acidic residues" evidence="8">
    <location>
        <begin position="2978"/>
        <end position="2998"/>
    </location>
</feature>
<dbReference type="GO" id="GO:0005740">
    <property type="term" value="C:mitochondrial envelope"/>
    <property type="evidence" value="ECO:0007669"/>
    <property type="project" value="TreeGrafter"/>
</dbReference>
<dbReference type="Gene3D" id="3.40.640.10">
    <property type="entry name" value="Type I PLP-dependent aspartate aminotransferase-like (Major domain)"/>
    <property type="match status" value="1"/>
</dbReference>
<keyword evidence="6" id="KW-0539">Nucleus</keyword>
<evidence type="ECO:0000256" key="5">
    <source>
        <dbReference type="ARBA" id="ARBA00022829"/>
    </source>
</evidence>
<feature type="region of interest" description="Disordered" evidence="8">
    <location>
        <begin position="123"/>
        <end position="147"/>
    </location>
</feature>
<feature type="region of interest" description="Disordered" evidence="8">
    <location>
        <begin position="2052"/>
        <end position="2089"/>
    </location>
</feature>
<feature type="compositionally biased region" description="Low complexity" evidence="8">
    <location>
        <begin position="11"/>
        <end position="99"/>
    </location>
</feature>
<feature type="compositionally biased region" description="Low complexity" evidence="8">
    <location>
        <begin position="2738"/>
        <end position="2752"/>
    </location>
</feature>
<keyword evidence="9" id="KW-0472">Membrane</keyword>
<feature type="region of interest" description="Disordered" evidence="8">
    <location>
        <begin position="2587"/>
        <end position="2615"/>
    </location>
</feature>
<feature type="transmembrane region" description="Helical" evidence="9">
    <location>
        <begin position="1176"/>
        <end position="1195"/>
    </location>
</feature>
<feature type="region of interest" description="Disordered" evidence="8">
    <location>
        <begin position="2800"/>
        <end position="2891"/>
    </location>
</feature>
<dbReference type="InterPro" id="IPR015421">
    <property type="entry name" value="PyrdxlP-dep_Trfase_major"/>
</dbReference>
<gene>
    <name evidence="11" type="ORF">BN1708_009092</name>
</gene>
<dbReference type="GO" id="GO:0007064">
    <property type="term" value="P:mitotic sister chromatid cohesion"/>
    <property type="evidence" value="ECO:0007669"/>
    <property type="project" value="InterPro"/>
</dbReference>
<evidence type="ECO:0000313" key="11">
    <source>
        <dbReference type="EMBL" id="CRJ83651.1"/>
    </source>
</evidence>
<dbReference type="Pfam" id="PF00266">
    <property type="entry name" value="Aminotran_5"/>
    <property type="match status" value="1"/>
</dbReference>
<comment type="subcellular location">
    <subcellularLocation>
        <location evidence="1">Nucleus</location>
    </subcellularLocation>
</comment>
<dbReference type="GO" id="GO:0000964">
    <property type="term" value="P:mitochondrial RNA 5'-end processing"/>
    <property type="evidence" value="ECO:0007669"/>
    <property type="project" value="TreeGrafter"/>
</dbReference>
<dbReference type="STRING" id="100787.A0A0G4KDH6"/>
<dbReference type="GO" id="GO:0051301">
    <property type="term" value="P:cell division"/>
    <property type="evidence" value="ECO:0007669"/>
    <property type="project" value="UniProtKB-KW"/>
</dbReference>
<feature type="compositionally biased region" description="Basic and acidic residues" evidence="8">
    <location>
        <begin position="2753"/>
        <end position="2771"/>
    </location>
</feature>
<feature type="region of interest" description="Disordered" evidence="8">
    <location>
        <begin position="2937"/>
        <end position="2998"/>
    </location>
</feature>
<organism evidence="11 12">
    <name type="scientific">Verticillium longisporum</name>
    <name type="common">Verticillium dahliae var. longisporum</name>
    <dbReference type="NCBI Taxonomy" id="100787"/>
    <lineage>
        <taxon>Eukaryota</taxon>
        <taxon>Fungi</taxon>
        <taxon>Dikarya</taxon>
        <taxon>Ascomycota</taxon>
        <taxon>Pezizomycotina</taxon>
        <taxon>Sordariomycetes</taxon>
        <taxon>Hypocreomycetidae</taxon>
        <taxon>Glomerellales</taxon>
        <taxon>Plectosphaerellaceae</taxon>
        <taxon>Verticillium</taxon>
    </lineage>
</organism>
<protein>
    <recommendedName>
        <fullName evidence="10">Aminotransferase class V domain-containing protein</fullName>
    </recommendedName>
</protein>
<feature type="compositionally biased region" description="Acidic residues" evidence="8">
    <location>
        <begin position="2587"/>
        <end position="2611"/>
    </location>
</feature>
<dbReference type="Pfam" id="PF10345">
    <property type="entry name" value="Cohesin_load"/>
    <property type="match status" value="1"/>
</dbReference>
<feature type="compositionally biased region" description="Pro residues" evidence="8">
    <location>
        <begin position="2115"/>
        <end position="2127"/>
    </location>
</feature>
<accession>A0A0G4KDH6</accession>
<evidence type="ECO:0000256" key="2">
    <source>
        <dbReference type="ARBA" id="ARBA00008585"/>
    </source>
</evidence>